<dbReference type="GO" id="GO:0008239">
    <property type="term" value="F:dipeptidyl-peptidase activity"/>
    <property type="evidence" value="ECO:0007669"/>
    <property type="project" value="TreeGrafter"/>
</dbReference>
<dbReference type="PANTHER" id="PTHR11010">
    <property type="entry name" value="PROTEASE S28 PRO-X CARBOXYPEPTIDASE-RELATED"/>
    <property type="match status" value="1"/>
</dbReference>
<dbReference type="InterPro" id="IPR029058">
    <property type="entry name" value="AB_hydrolase_fold"/>
</dbReference>
<keyword evidence="2" id="KW-0645">Protease</keyword>
<gene>
    <name evidence="7" type="ORF">NQ314_003572</name>
</gene>
<sequence length="400" mass="45138">MKLVTVFSVFLFPLILAEDYTFDIQHVQVPLDHFSYTGSRTFSLKYLVNDTFYLKGGPIFFYTGNEGDIEMFAQNSGFLFDIAPRFKALIVFAEHRYYGESVPFGNLSYTSPEYLGYLSSSQALADFVYLINELQKTYAPTNNVNKTPVVAFGGSYGGMLAAWLKMKYPNSVVGAIASSAPIWMFKDENPCEEFYGIVTSSFKELGGENCVNTIKKSWAVIRFLKPLPANPVKEFCSKINAPEYSDNISLLKAVGEALQIYTNYTGTTKCNDILKTADKLGDSGWGFQNYDWNFEEYSNGCFQQYGVRPRNEDVPILLYGGKDLSTANNIVFSNGRLDPWSGYGVLRNYTSDIIAIVISDGAHHSDLRVSNPNDPESVKNARQIHVNQITKWFNEYYFKH</sequence>
<comment type="similarity">
    <text evidence="1">Belongs to the peptidase S28 family.</text>
</comment>
<comment type="caution">
    <text evidence="7">The sequence shown here is derived from an EMBL/GenBank/DDBJ whole genome shotgun (WGS) entry which is preliminary data.</text>
</comment>
<organism evidence="7 8">
    <name type="scientific">Rhamnusium bicolor</name>
    <dbReference type="NCBI Taxonomy" id="1586634"/>
    <lineage>
        <taxon>Eukaryota</taxon>
        <taxon>Metazoa</taxon>
        <taxon>Ecdysozoa</taxon>
        <taxon>Arthropoda</taxon>
        <taxon>Hexapoda</taxon>
        <taxon>Insecta</taxon>
        <taxon>Pterygota</taxon>
        <taxon>Neoptera</taxon>
        <taxon>Endopterygota</taxon>
        <taxon>Coleoptera</taxon>
        <taxon>Polyphaga</taxon>
        <taxon>Cucujiformia</taxon>
        <taxon>Chrysomeloidea</taxon>
        <taxon>Cerambycidae</taxon>
        <taxon>Lepturinae</taxon>
        <taxon>Rhagiini</taxon>
        <taxon>Rhamnusium</taxon>
    </lineage>
</organism>
<feature type="signal peptide" evidence="6">
    <location>
        <begin position="1"/>
        <end position="17"/>
    </location>
</feature>
<evidence type="ECO:0000256" key="2">
    <source>
        <dbReference type="ARBA" id="ARBA00022670"/>
    </source>
</evidence>
<keyword evidence="4" id="KW-0378">Hydrolase</keyword>
<dbReference type="Gene3D" id="3.40.50.1820">
    <property type="entry name" value="alpha/beta hydrolase"/>
    <property type="match status" value="1"/>
</dbReference>
<dbReference type="EMBL" id="JANEYF010001027">
    <property type="protein sequence ID" value="KAJ8966307.1"/>
    <property type="molecule type" value="Genomic_DNA"/>
</dbReference>
<keyword evidence="8" id="KW-1185">Reference proteome</keyword>
<reference evidence="7" key="1">
    <citation type="journal article" date="2023" name="Insect Mol. Biol.">
        <title>Genome sequencing provides insights into the evolution of gene families encoding plant cell wall-degrading enzymes in longhorned beetles.</title>
        <authorList>
            <person name="Shin N.R."/>
            <person name="Okamura Y."/>
            <person name="Kirsch R."/>
            <person name="Pauchet Y."/>
        </authorList>
    </citation>
    <scope>NUCLEOTIDE SEQUENCE</scope>
    <source>
        <strain evidence="7">RBIC_L_NR</strain>
    </source>
</reference>
<evidence type="ECO:0000256" key="4">
    <source>
        <dbReference type="ARBA" id="ARBA00022801"/>
    </source>
</evidence>
<proteinExistence type="inferred from homology"/>
<protein>
    <recommendedName>
        <fullName evidence="9">Lysosomal Pro-X carboxypeptidase</fullName>
    </recommendedName>
</protein>
<accession>A0AAV8ZN81</accession>
<evidence type="ECO:0000256" key="3">
    <source>
        <dbReference type="ARBA" id="ARBA00022729"/>
    </source>
</evidence>
<feature type="chain" id="PRO_5043821392" description="Lysosomal Pro-X carboxypeptidase" evidence="6">
    <location>
        <begin position="18"/>
        <end position="400"/>
    </location>
</feature>
<evidence type="ECO:0000313" key="8">
    <source>
        <dbReference type="Proteomes" id="UP001162156"/>
    </source>
</evidence>
<keyword evidence="3 6" id="KW-0732">Signal</keyword>
<dbReference type="InterPro" id="IPR042269">
    <property type="entry name" value="Ser_carbopepase_S28_SKS"/>
</dbReference>
<dbReference type="Pfam" id="PF05577">
    <property type="entry name" value="Peptidase_S28"/>
    <property type="match status" value="2"/>
</dbReference>
<keyword evidence="5" id="KW-0325">Glycoprotein</keyword>
<evidence type="ECO:0000256" key="6">
    <source>
        <dbReference type="SAM" id="SignalP"/>
    </source>
</evidence>
<evidence type="ECO:0000256" key="1">
    <source>
        <dbReference type="ARBA" id="ARBA00011079"/>
    </source>
</evidence>
<dbReference type="PANTHER" id="PTHR11010:SF38">
    <property type="entry name" value="LYSOSOMAL PRO-X CARBOXYPEPTIDASE"/>
    <property type="match status" value="1"/>
</dbReference>
<dbReference type="InterPro" id="IPR008758">
    <property type="entry name" value="Peptidase_S28"/>
</dbReference>
<evidence type="ECO:0008006" key="9">
    <source>
        <dbReference type="Google" id="ProtNLM"/>
    </source>
</evidence>
<dbReference type="Gene3D" id="1.20.120.980">
    <property type="entry name" value="Serine carboxypeptidase S28, SKS domain"/>
    <property type="match status" value="1"/>
</dbReference>
<dbReference type="GO" id="GO:0070008">
    <property type="term" value="F:serine-type exopeptidase activity"/>
    <property type="evidence" value="ECO:0007669"/>
    <property type="project" value="InterPro"/>
</dbReference>
<evidence type="ECO:0000313" key="7">
    <source>
        <dbReference type="EMBL" id="KAJ8966307.1"/>
    </source>
</evidence>
<name>A0AAV8ZN81_9CUCU</name>
<dbReference type="SUPFAM" id="SSF53474">
    <property type="entry name" value="alpha/beta-Hydrolases"/>
    <property type="match status" value="1"/>
</dbReference>
<dbReference type="Proteomes" id="UP001162156">
    <property type="component" value="Unassembled WGS sequence"/>
</dbReference>
<evidence type="ECO:0000256" key="5">
    <source>
        <dbReference type="ARBA" id="ARBA00023180"/>
    </source>
</evidence>
<dbReference type="GO" id="GO:0006508">
    <property type="term" value="P:proteolysis"/>
    <property type="evidence" value="ECO:0007669"/>
    <property type="project" value="UniProtKB-KW"/>
</dbReference>
<dbReference type="AlphaFoldDB" id="A0AAV8ZN81"/>